<evidence type="ECO:0000313" key="2">
    <source>
        <dbReference type="EMBL" id="SAM84811.1"/>
    </source>
</evidence>
<feature type="compositionally biased region" description="Basic and acidic residues" evidence="1">
    <location>
        <begin position="118"/>
        <end position="127"/>
    </location>
</feature>
<protein>
    <submittedName>
        <fullName evidence="2">Uncharacterized protein</fullName>
    </submittedName>
</protein>
<dbReference type="AlphaFoldDB" id="A0A1K0GAA1"/>
<reference evidence="3" key="1">
    <citation type="submission" date="2016-04" db="EMBL/GenBank/DDBJ databases">
        <authorList>
            <person name="Guldener U."/>
            <person name="Guldener U."/>
        </authorList>
    </citation>
    <scope>NUCLEOTIDE SEQUENCE [LARGE SCALE GENOMIC DNA]</scope>
    <source>
        <strain evidence="3">UB2112</strain>
    </source>
</reference>
<dbReference type="Proteomes" id="UP000179920">
    <property type="component" value="Chromosome XV"/>
</dbReference>
<feature type="region of interest" description="Disordered" evidence="1">
    <location>
        <begin position="95"/>
        <end position="127"/>
    </location>
</feature>
<proteinExistence type="predicted"/>
<evidence type="ECO:0000313" key="3">
    <source>
        <dbReference type="Proteomes" id="UP000179920"/>
    </source>
</evidence>
<accession>A0A1K0GAA1</accession>
<evidence type="ECO:0000256" key="1">
    <source>
        <dbReference type="SAM" id="MobiDB-lite"/>
    </source>
</evidence>
<dbReference type="EMBL" id="LT558131">
    <property type="protein sequence ID" value="SAM84811.1"/>
    <property type="molecule type" value="Genomic_DNA"/>
</dbReference>
<sequence>MPYALRPCSKRPVATEPSAAAPKPPDTSSVFEAPVPVVETTGTPSGSAPLEPLFLFADKEADPTSRAASIISFGSPPVSPAPDVINNDALRRRALPTPCHGTGCAGSRKNWNHRRRDHAQESQDQVK</sequence>
<gene>
    <name evidence="2" type="ORF">UBRO_20852</name>
</gene>
<name>A0A1K0GAA1_9BASI</name>
<organism evidence="2 3">
    <name type="scientific">Ustilago bromivora</name>
    <dbReference type="NCBI Taxonomy" id="307758"/>
    <lineage>
        <taxon>Eukaryota</taxon>
        <taxon>Fungi</taxon>
        <taxon>Dikarya</taxon>
        <taxon>Basidiomycota</taxon>
        <taxon>Ustilaginomycotina</taxon>
        <taxon>Ustilaginomycetes</taxon>
        <taxon>Ustilaginales</taxon>
        <taxon>Ustilaginaceae</taxon>
        <taxon>Ustilago</taxon>
    </lineage>
</organism>
<feature type="region of interest" description="Disordered" evidence="1">
    <location>
        <begin position="1"/>
        <end position="31"/>
    </location>
</feature>